<dbReference type="EMBL" id="BTGU01000009">
    <property type="protein sequence ID" value="GMN39378.1"/>
    <property type="molecule type" value="Genomic_DNA"/>
</dbReference>
<name>A0AA87ZNB4_FICCA</name>
<feature type="transmembrane region" description="Helical" evidence="8">
    <location>
        <begin position="205"/>
        <end position="224"/>
    </location>
</feature>
<evidence type="ECO:0000256" key="1">
    <source>
        <dbReference type="ARBA" id="ARBA00004141"/>
    </source>
</evidence>
<feature type="transmembrane region" description="Helical" evidence="8">
    <location>
        <begin position="615"/>
        <end position="635"/>
    </location>
</feature>
<dbReference type="InterPro" id="IPR013525">
    <property type="entry name" value="ABC2_TM"/>
</dbReference>
<feature type="transmembrane region" description="Helical" evidence="8">
    <location>
        <begin position="167"/>
        <end position="185"/>
    </location>
</feature>
<dbReference type="AlphaFoldDB" id="A0AA87ZNB4"/>
<evidence type="ECO:0000256" key="6">
    <source>
        <dbReference type="ARBA" id="ARBA00022989"/>
    </source>
</evidence>
<feature type="domain" description="ABC transporter" evidence="9">
    <location>
        <begin position="226"/>
        <end position="456"/>
    </location>
</feature>
<evidence type="ECO:0000256" key="7">
    <source>
        <dbReference type="ARBA" id="ARBA00023136"/>
    </source>
</evidence>
<dbReference type="InterPro" id="IPR027417">
    <property type="entry name" value="P-loop_NTPase"/>
</dbReference>
<feature type="transmembrane region" description="Helical" evidence="8">
    <location>
        <begin position="498"/>
        <end position="514"/>
    </location>
</feature>
<feature type="transmembrane region" description="Helical" evidence="8">
    <location>
        <begin position="81"/>
        <end position="100"/>
    </location>
</feature>
<organism evidence="10 11">
    <name type="scientific">Ficus carica</name>
    <name type="common">Common fig</name>
    <dbReference type="NCBI Taxonomy" id="3494"/>
    <lineage>
        <taxon>Eukaryota</taxon>
        <taxon>Viridiplantae</taxon>
        <taxon>Streptophyta</taxon>
        <taxon>Embryophyta</taxon>
        <taxon>Tracheophyta</taxon>
        <taxon>Spermatophyta</taxon>
        <taxon>Magnoliopsida</taxon>
        <taxon>eudicotyledons</taxon>
        <taxon>Gunneridae</taxon>
        <taxon>Pentapetalae</taxon>
        <taxon>rosids</taxon>
        <taxon>fabids</taxon>
        <taxon>Rosales</taxon>
        <taxon>Moraceae</taxon>
        <taxon>Ficeae</taxon>
        <taxon>Ficus</taxon>
    </lineage>
</organism>
<dbReference type="Pfam" id="PF00005">
    <property type="entry name" value="ABC_tran"/>
    <property type="match status" value="1"/>
</dbReference>
<keyword evidence="5" id="KW-0067">ATP-binding</keyword>
<keyword evidence="4" id="KW-0547">Nucleotide-binding</keyword>
<dbReference type="GO" id="GO:0005524">
    <property type="term" value="F:ATP binding"/>
    <property type="evidence" value="ECO:0007669"/>
    <property type="project" value="UniProtKB-KW"/>
</dbReference>
<keyword evidence="11" id="KW-1185">Reference proteome</keyword>
<proteinExistence type="predicted"/>
<dbReference type="Pfam" id="PF01061">
    <property type="entry name" value="ABC2_membrane"/>
    <property type="match status" value="2"/>
</dbReference>
<feature type="transmembrane region" description="Helical" evidence="8">
    <location>
        <begin position="120"/>
        <end position="141"/>
    </location>
</feature>
<evidence type="ECO:0000256" key="5">
    <source>
        <dbReference type="ARBA" id="ARBA00022840"/>
    </source>
</evidence>
<comment type="subcellular location">
    <subcellularLocation>
        <location evidence="1">Membrane</location>
        <topology evidence="1">Multi-pass membrane protein</topology>
    </subcellularLocation>
</comment>
<keyword evidence="3 8" id="KW-0812">Transmembrane</keyword>
<feature type="transmembrane region" description="Helical" evidence="8">
    <location>
        <begin position="588"/>
        <end position="609"/>
    </location>
</feature>
<dbReference type="PROSITE" id="PS50893">
    <property type="entry name" value="ABC_TRANSPORTER_2"/>
    <property type="match status" value="1"/>
</dbReference>
<dbReference type="SMART" id="SM00382">
    <property type="entry name" value="AAA"/>
    <property type="match status" value="1"/>
</dbReference>
<evidence type="ECO:0000256" key="2">
    <source>
        <dbReference type="ARBA" id="ARBA00022448"/>
    </source>
</evidence>
<dbReference type="InterPro" id="IPR003593">
    <property type="entry name" value="AAA+_ATPase"/>
</dbReference>
<accession>A0AA87ZNB4</accession>
<keyword evidence="7 8" id="KW-0472">Membrane</keyword>
<gene>
    <name evidence="10" type="ORF">TIFTF001_008611</name>
</gene>
<evidence type="ECO:0000256" key="8">
    <source>
        <dbReference type="SAM" id="Phobius"/>
    </source>
</evidence>
<dbReference type="PANTHER" id="PTHR19241">
    <property type="entry name" value="ATP-BINDING CASSETTE TRANSPORTER"/>
    <property type="match status" value="1"/>
</dbReference>
<sequence length="708" mass="79310">MANISKPVLTQIENTPRCIGETKVRDFDRELLKACFSREWLLMKRNSFAHVFKSSQITIVSIIALTVVCRTEMPVGTVQDGSKYFGALFFSVCNVMFNGMAEMTTTVSKLPVFSKQRDFLFYPAWAFGLPTCVLIIPLSLLESGISIVLKDYTIGFAQAVGRFFKQFLAFFGLHQMALSLFRLMVGVGRTTVLANMLDDIEPWMAYYVSPMMYGQNAIFINEFLDKRWNTEMKRHGVKEDKLQLLRDVSGVFRPGNLTALIGVTGAGKTTFLMSWQEERPAVTLKEALASQAIQRTKQHSLGLVATANRMTYIHHTSLSMNPCSIQRGFIFVEEVMELVELNPIRNALVGLPGVDGLSTEQRKRLTIAVELVANPSIIFMDEPTSGLDARAAAIVMHAYRGQVIYAGPLGHHSYKLIEYFEEIPGIPKIKDGYNPATWMLEEESGVYLKSLVLRHRGPRTSSFLPNTLNHSLSNTKLVSGNNIGPTGETLGTTPFDRFFMTIVIGALLGLIFWNKGQHINASAVQPIVDVERTVFYCERAAGFYSALPCAFAHVAIEIIYTAIQSFVYAILLYSAIGLERNTGKFLWFYYYIFMCLVYFTLYGMMAAALTPGHQIAAIFLYFFCSFWVLFSGFPIPRAQLPIWRRGYYFASPVSWTLHGLVSSQVGDPEISGLGFSIPLKEFLKDNLGFHHDSLWGHFNGPCCLGSAV</sequence>
<keyword evidence="6 8" id="KW-1133">Transmembrane helix</keyword>
<comment type="caution">
    <text evidence="10">The sequence shown here is derived from an EMBL/GenBank/DDBJ whole genome shotgun (WGS) entry which is preliminary data.</text>
</comment>
<dbReference type="InterPro" id="IPR003439">
    <property type="entry name" value="ABC_transporter-like_ATP-bd"/>
</dbReference>
<reference evidence="10" key="1">
    <citation type="submission" date="2023-07" db="EMBL/GenBank/DDBJ databases">
        <title>draft genome sequence of fig (Ficus carica).</title>
        <authorList>
            <person name="Takahashi T."/>
            <person name="Nishimura K."/>
        </authorList>
    </citation>
    <scope>NUCLEOTIDE SEQUENCE</scope>
</reference>
<evidence type="ECO:0000256" key="4">
    <source>
        <dbReference type="ARBA" id="ARBA00022741"/>
    </source>
</evidence>
<evidence type="ECO:0000313" key="11">
    <source>
        <dbReference type="Proteomes" id="UP001187192"/>
    </source>
</evidence>
<keyword evidence="2" id="KW-0813">Transport</keyword>
<dbReference type="Proteomes" id="UP001187192">
    <property type="component" value="Unassembled WGS sequence"/>
</dbReference>
<feature type="transmembrane region" description="Helical" evidence="8">
    <location>
        <begin position="550"/>
        <end position="576"/>
    </location>
</feature>
<evidence type="ECO:0000313" key="10">
    <source>
        <dbReference type="EMBL" id="GMN39378.1"/>
    </source>
</evidence>
<dbReference type="SUPFAM" id="SSF52540">
    <property type="entry name" value="P-loop containing nucleoside triphosphate hydrolases"/>
    <property type="match status" value="1"/>
</dbReference>
<evidence type="ECO:0000259" key="9">
    <source>
        <dbReference type="PROSITE" id="PS50893"/>
    </source>
</evidence>
<evidence type="ECO:0000256" key="3">
    <source>
        <dbReference type="ARBA" id="ARBA00022692"/>
    </source>
</evidence>
<dbReference type="Gene3D" id="3.40.50.300">
    <property type="entry name" value="P-loop containing nucleotide triphosphate hydrolases"/>
    <property type="match status" value="1"/>
</dbReference>
<dbReference type="GO" id="GO:0005886">
    <property type="term" value="C:plasma membrane"/>
    <property type="evidence" value="ECO:0007669"/>
    <property type="project" value="UniProtKB-ARBA"/>
</dbReference>
<protein>
    <recommendedName>
        <fullName evidence="9">ABC transporter domain-containing protein</fullName>
    </recommendedName>
</protein>
<dbReference type="GO" id="GO:0016887">
    <property type="term" value="F:ATP hydrolysis activity"/>
    <property type="evidence" value="ECO:0007669"/>
    <property type="project" value="InterPro"/>
</dbReference>
<dbReference type="GO" id="GO:0140359">
    <property type="term" value="F:ABC-type transporter activity"/>
    <property type="evidence" value="ECO:0007669"/>
    <property type="project" value="InterPro"/>
</dbReference>